<evidence type="ECO:0000256" key="8">
    <source>
        <dbReference type="ARBA" id="ARBA00022679"/>
    </source>
</evidence>
<dbReference type="GO" id="GO:0003848">
    <property type="term" value="F:2-amino-4-hydroxy-6-hydroxymethyldihydropteridine diphosphokinase activity"/>
    <property type="evidence" value="ECO:0007669"/>
    <property type="project" value="UniProtKB-UniRule"/>
</dbReference>
<dbReference type="PROSITE" id="PS50972">
    <property type="entry name" value="PTERIN_BINDING"/>
    <property type="match status" value="1"/>
</dbReference>
<dbReference type="InterPro" id="IPR006157">
    <property type="entry name" value="FolB_dom"/>
</dbReference>
<comment type="catalytic activity">
    <reaction evidence="2">
        <text>6-hydroxymethyl-7,8-dihydropterin + ATP = (7,8-dihydropterin-6-yl)methyl diphosphate + AMP + H(+)</text>
        <dbReference type="Rhea" id="RHEA:11412"/>
        <dbReference type="ChEBI" id="CHEBI:15378"/>
        <dbReference type="ChEBI" id="CHEBI:30616"/>
        <dbReference type="ChEBI" id="CHEBI:44841"/>
        <dbReference type="ChEBI" id="CHEBI:72950"/>
        <dbReference type="ChEBI" id="CHEBI:456215"/>
        <dbReference type="EC" id="2.7.6.3"/>
    </reaction>
</comment>
<dbReference type="Pfam" id="PF01288">
    <property type="entry name" value="HPPK"/>
    <property type="match status" value="1"/>
</dbReference>
<dbReference type="InterPro" id="IPR011005">
    <property type="entry name" value="Dihydropteroate_synth-like_sf"/>
</dbReference>
<evidence type="ECO:0000256" key="15">
    <source>
        <dbReference type="ARBA" id="ARBA00023268"/>
    </source>
</evidence>
<keyword evidence="15" id="KW-0511">Multifunctional enzyme</keyword>
<evidence type="ECO:0000256" key="1">
    <source>
        <dbReference type="ARBA" id="ARBA00000012"/>
    </source>
</evidence>
<sequence>MRSPMNLNLGKRAFSRDKVYIDRLAVQANIGPDCWNRKVPQNCQVSLELETDFTKASQSDELQYSLNYAVISKDVAQYVDSRKDFRSLGNLSQQLIRYVKEKYKGIERAALTVNAPEAHIRCQNVALTLRAPMDNEKPDRLVISGLKLLTLIGVFTFERLQKQYVTVDIEMPWSAQNGSEIHYQKTIDEVCEYVESSNFKTVEALVECVTQVTMNNPFFEANPDAFVTVKVIKLNAITATKGVGVSCTRMAKDFLGKGPMVVVKALETSKSFDLPVASKTPVIPGKSSTAFLAFGSNVGDRLSNIQYAIDLLAAHPEVEVRQVSSIFESEPMYFQDQRLFLNGCIEVETQLIPRELLELCKQIEYEELKRVKEFDNGPRSIDLDIIFYKNGDGDHIVLTTEDLVIPHPRLLERTFVMEPLCELISHDEVHPVTAEPVFVHLNQVYDQERDADILWKVIPLPQVDGKDRFLKFKNKPKSGITANSDVPVSDTISPTLTMGILNTTPDSFSDGGCFNDNLDLQLSRVKSIVQEVLNLSKQVIIDIGGCSTRPNSKQATLQQEIERTIPLLRAIRACSSLPQSQMVLSIDTYRSEVAQLAIEAGVDVINDISGGKFDPKILSVVAKNPNVAYAMSHIRGSIHNMNEKTNYDEGFESDDVRERCGGLEFPEGKAPLIRVLGRELASQYTTAVGFGVKRWQILLDPGIGFAKHSAQNLEIIRNLGILKNYSMQTNSTFVNFRNIPVLVGPSRKKFIGHITGDTKNASDRDFVTGAVASACVGYGADIVRVHDTANCVKSIKMADALYRSL</sequence>
<keyword evidence="13 16" id="KW-0460">Magnesium</keyword>
<comment type="similarity">
    <text evidence="6 16">In the N-terminal section; belongs to the DHNA family.</text>
</comment>
<dbReference type="SUPFAM" id="SSF55083">
    <property type="entry name" value="6-hydroxymethyl-7,8-dihydropterin pyrophosphokinase, HPPK"/>
    <property type="match status" value="1"/>
</dbReference>
<evidence type="ECO:0000256" key="16">
    <source>
        <dbReference type="PIRNR" id="PIRNR000741"/>
    </source>
</evidence>
<dbReference type="CDD" id="cd00483">
    <property type="entry name" value="HPPK"/>
    <property type="match status" value="1"/>
</dbReference>
<dbReference type="Gene3D" id="3.30.70.560">
    <property type="entry name" value="7,8-Dihydro-6-hydroxymethylpterin-pyrophosphokinase HPPK"/>
    <property type="match status" value="1"/>
</dbReference>
<keyword evidence="12 16" id="KW-0067">ATP-binding</keyword>
<dbReference type="InterPro" id="IPR006390">
    <property type="entry name" value="DHP_synth_dom"/>
</dbReference>
<dbReference type="GO" id="GO:0004156">
    <property type="term" value="F:dihydropteroate synthase activity"/>
    <property type="evidence" value="ECO:0007669"/>
    <property type="project" value="UniProtKB-UniRule"/>
</dbReference>
<evidence type="ECO:0000256" key="9">
    <source>
        <dbReference type="ARBA" id="ARBA00022723"/>
    </source>
</evidence>
<comment type="cofactor">
    <cofactor evidence="3 16">
        <name>Mg(2+)</name>
        <dbReference type="ChEBI" id="CHEBI:18420"/>
    </cofactor>
</comment>
<dbReference type="PROSITE" id="PS00794">
    <property type="entry name" value="HPPK"/>
    <property type="match status" value="1"/>
</dbReference>
<evidence type="ECO:0000256" key="6">
    <source>
        <dbReference type="ARBA" id="ARBA00009640"/>
    </source>
</evidence>
<gene>
    <name evidence="18" type="ORF">LADA_0H02784G</name>
</gene>
<accession>A0A1G4JZZ7</accession>
<dbReference type="OrthoDB" id="615426at2759"/>
<dbReference type="GO" id="GO:0005524">
    <property type="term" value="F:ATP binding"/>
    <property type="evidence" value="ECO:0007669"/>
    <property type="project" value="UniProtKB-UniRule"/>
</dbReference>
<evidence type="ECO:0000256" key="7">
    <source>
        <dbReference type="ARBA" id="ARBA00009951"/>
    </source>
</evidence>
<comment type="pathway">
    <text evidence="4">Cofactor biosynthesis; tetrahydrofolate biosynthesis; 7,8-dihydrofolate from 2-amino-4-hydroxy-6-hydroxymethyl-7,8-dihydropteridine diphosphate and 4-aminobenzoate: step 1/2.</text>
</comment>
<dbReference type="Pfam" id="PF00809">
    <property type="entry name" value="Pterin_bind"/>
    <property type="match status" value="2"/>
</dbReference>
<dbReference type="STRING" id="1266660.A0A1G4JZZ7"/>
<evidence type="ECO:0000256" key="3">
    <source>
        <dbReference type="ARBA" id="ARBA00001946"/>
    </source>
</evidence>
<evidence type="ECO:0000256" key="12">
    <source>
        <dbReference type="ARBA" id="ARBA00022840"/>
    </source>
</evidence>
<dbReference type="SUPFAM" id="SSF51717">
    <property type="entry name" value="Dihydropteroate synthetase-like"/>
    <property type="match status" value="1"/>
</dbReference>
<evidence type="ECO:0000313" key="19">
    <source>
        <dbReference type="Proteomes" id="UP000190274"/>
    </source>
</evidence>
<dbReference type="GO" id="GO:0046654">
    <property type="term" value="P:tetrahydrofolate biosynthetic process"/>
    <property type="evidence" value="ECO:0007669"/>
    <property type="project" value="UniProtKB-UniRule"/>
</dbReference>
<comment type="similarity">
    <text evidence="7 16">In the C-terminal section; belongs to the DHPS family.</text>
</comment>
<evidence type="ECO:0000256" key="14">
    <source>
        <dbReference type="ARBA" id="ARBA00022909"/>
    </source>
</evidence>
<evidence type="ECO:0000313" key="18">
    <source>
        <dbReference type="EMBL" id="SCU96793.1"/>
    </source>
</evidence>
<feature type="domain" description="Pterin-binding" evidence="17">
    <location>
        <begin position="495"/>
        <end position="796"/>
    </location>
</feature>
<dbReference type="PANTHER" id="PTHR20941:SF1">
    <property type="entry name" value="FOLIC ACID SYNTHESIS PROTEIN FOL1"/>
    <property type="match status" value="1"/>
</dbReference>
<dbReference type="InterPro" id="IPR045031">
    <property type="entry name" value="DHP_synth-like"/>
</dbReference>
<dbReference type="InterPro" id="IPR000489">
    <property type="entry name" value="Pterin-binding_dom"/>
</dbReference>
<evidence type="ECO:0000256" key="10">
    <source>
        <dbReference type="ARBA" id="ARBA00022741"/>
    </source>
</evidence>
<evidence type="ECO:0000256" key="11">
    <source>
        <dbReference type="ARBA" id="ARBA00022777"/>
    </source>
</evidence>
<dbReference type="PIRSF" id="PIRSF000741">
    <property type="entry name" value="Folic_acid_synth"/>
    <property type="match status" value="1"/>
</dbReference>
<comment type="pathway">
    <text evidence="5">Cofactor biosynthesis; tetrahydrofolate biosynthesis; 2-amino-4-hydroxy-6-hydroxymethyl-7,8-dihydropteridine diphosphate from 7,8-dihydroneopterin triphosphate: step 4/4.</text>
</comment>
<protein>
    <recommendedName>
        <fullName evidence="16">Folic acid synthesis protein fol1</fullName>
    </recommendedName>
</protein>
<dbReference type="GO" id="GO:0016301">
    <property type="term" value="F:kinase activity"/>
    <property type="evidence" value="ECO:0007669"/>
    <property type="project" value="UniProtKB-UniRule"/>
</dbReference>
<evidence type="ECO:0000256" key="4">
    <source>
        <dbReference type="ARBA" id="ARBA00004763"/>
    </source>
</evidence>
<dbReference type="NCBIfam" id="TIGR01498">
    <property type="entry name" value="folK"/>
    <property type="match status" value="1"/>
</dbReference>
<dbReference type="InterPro" id="IPR035907">
    <property type="entry name" value="Hppk_sf"/>
</dbReference>
<comment type="function">
    <text evidence="16">Catalyzes three sequential steps of tetrahydrofolate biosynthesis.</text>
</comment>
<dbReference type="SMART" id="SM00905">
    <property type="entry name" value="FolB"/>
    <property type="match status" value="2"/>
</dbReference>
<evidence type="ECO:0000256" key="2">
    <source>
        <dbReference type="ARBA" id="ARBA00000198"/>
    </source>
</evidence>
<dbReference type="CDD" id="cd00739">
    <property type="entry name" value="DHPS"/>
    <property type="match status" value="1"/>
</dbReference>
<dbReference type="UniPathway" id="UPA00077">
    <property type="reaction ID" value="UER00155"/>
</dbReference>
<dbReference type="AlphaFoldDB" id="A0A1G4JZZ7"/>
<evidence type="ECO:0000259" key="17">
    <source>
        <dbReference type="PROSITE" id="PS50972"/>
    </source>
</evidence>
<dbReference type="SUPFAM" id="SSF55620">
    <property type="entry name" value="Tetrahydrobiopterin biosynthesis enzymes-like"/>
    <property type="match status" value="2"/>
</dbReference>
<dbReference type="PANTHER" id="PTHR20941">
    <property type="entry name" value="FOLATE SYNTHESIS PROTEINS"/>
    <property type="match status" value="1"/>
</dbReference>
<keyword evidence="9 16" id="KW-0479">Metal-binding</keyword>
<keyword evidence="14 16" id="KW-0289">Folate biosynthesis</keyword>
<dbReference type="InterPro" id="IPR043133">
    <property type="entry name" value="GTP-CH-I_C/QueF"/>
</dbReference>
<dbReference type="InterPro" id="IPR016261">
    <property type="entry name" value="Folic_acid_synth"/>
</dbReference>
<reference evidence="18 19" key="1">
    <citation type="submission" date="2016-03" db="EMBL/GenBank/DDBJ databases">
        <authorList>
            <person name="Devillers H."/>
        </authorList>
    </citation>
    <scope>NUCLEOTIDE SEQUENCE [LARGE SCALE GENOMIC DNA]</scope>
    <source>
        <strain evidence="18">CBS 10888</strain>
    </source>
</reference>
<dbReference type="NCBIfam" id="TIGR00526">
    <property type="entry name" value="folB_dom"/>
    <property type="match status" value="2"/>
</dbReference>
<dbReference type="GO" id="GO:0046656">
    <property type="term" value="P:folic acid biosynthetic process"/>
    <property type="evidence" value="ECO:0007669"/>
    <property type="project" value="UniProtKB-UniRule"/>
</dbReference>
<dbReference type="Pfam" id="PF02152">
    <property type="entry name" value="FolB"/>
    <property type="match status" value="2"/>
</dbReference>
<dbReference type="InterPro" id="IPR000550">
    <property type="entry name" value="Hppk"/>
</dbReference>
<keyword evidence="16" id="KW-0456">Lyase</keyword>
<keyword evidence="10 16" id="KW-0547">Nucleotide-binding</keyword>
<proteinExistence type="inferred from homology"/>
<evidence type="ECO:0000256" key="13">
    <source>
        <dbReference type="ARBA" id="ARBA00022842"/>
    </source>
</evidence>
<name>A0A1G4JZZ7_9SACH</name>
<dbReference type="GO" id="GO:0046872">
    <property type="term" value="F:metal ion binding"/>
    <property type="evidence" value="ECO:0007669"/>
    <property type="project" value="UniProtKB-UniRule"/>
</dbReference>
<dbReference type="GO" id="GO:0005740">
    <property type="term" value="C:mitochondrial envelope"/>
    <property type="evidence" value="ECO:0007669"/>
    <property type="project" value="EnsemblFungi"/>
</dbReference>
<dbReference type="Gene3D" id="3.20.20.20">
    <property type="entry name" value="Dihydropteroate synthase-like"/>
    <property type="match status" value="1"/>
</dbReference>
<dbReference type="GO" id="GO:0004150">
    <property type="term" value="F:dihydroneopterin aldolase activity"/>
    <property type="evidence" value="ECO:0007669"/>
    <property type="project" value="UniProtKB-UniRule"/>
</dbReference>
<keyword evidence="19" id="KW-1185">Reference proteome</keyword>
<comment type="catalytic activity">
    <reaction evidence="1">
        <text>(7,8-dihydropterin-6-yl)methyl diphosphate + 4-aminobenzoate = 7,8-dihydropteroate + diphosphate</text>
        <dbReference type="Rhea" id="RHEA:19949"/>
        <dbReference type="ChEBI" id="CHEBI:17836"/>
        <dbReference type="ChEBI" id="CHEBI:17839"/>
        <dbReference type="ChEBI" id="CHEBI:33019"/>
        <dbReference type="ChEBI" id="CHEBI:72950"/>
        <dbReference type="EC" id="2.5.1.15"/>
    </reaction>
</comment>
<keyword evidence="11 16" id="KW-0418">Kinase</keyword>
<dbReference type="EMBL" id="LT598461">
    <property type="protein sequence ID" value="SCU96793.1"/>
    <property type="molecule type" value="Genomic_DNA"/>
</dbReference>
<dbReference type="Gene3D" id="3.30.1130.10">
    <property type="match status" value="2"/>
</dbReference>
<keyword evidence="8 16" id="KW-0808">Transferase</keyword>
<organism evidence="18 19">
    <name type="scientific">Lachancea dasiensis</name>
    <dbReference type="NCBI Taxonomy" id="1072105"/>
    <lineage>
        <taxon>Eukaryota</taxon>
        <taxon>Fungi</taxon>
        <taxon>Dikarya</taxon>
        <taxon>Ascomycota</taxon>
        <taxon>Saccharomycotina</taxon>
        <taxon>Saccharomycetes</taxon>
        <taxon>Saccharomycetales</taxon>
        <taxon>Saccharomycetaceae</taxon>
        <taxon>Lachancea</taxon>
    </lineage>
</organism>
<dbReference type="Proteomes" id="UP000190274">
    <property type="component" value="Chromosome H"/>
</dbReference>
<comment type="similarity">
    <text evidence="16">In the central section; belongs to the HPPK family.</text>
</comment>
<evidence type="ECO:0000256" key="5">
    <source>
        <dbReference type="ARBA" id="ARBA00005051"/>
    </source>
</evidence>